<keyword evidence="3" id="KW-1185">Reference proteome</keyword>
<dbReference type="EMBL" id="JACHWY010000001">
    <property type="protein sequence ID" value="MBB3046486.1"/>
    <property type="molecule type" value="Genomic_DNA"/>
</dbReference>
<dbReference type="Pfam" id="PF20549">
    <property type="entry name" value="DUF6763"/>
    <property type="match status" value="1"/>
</dbReference>
<evidence type="ECO:0000256" key="1">
    <source>
        <dbReference type="SAM" id="MobiDB-lite"/>
    </source>
</evidence>
<dbReference type="Proteomes" id="UP000537130">
    <property type="component" value="Unassembled WGS sequence"/>
</dbReference>
<accession>A0A7W4Z621</accession>
<proteinExistence type="predicted"/>
<feature type="region of interest" description="Disordered" evidence="1">
    <location>
        <begin position="58"/>
        <end position="101"/>
    </location>
</feature>
<name>A0A7W4Z621_9GAMM</name>
<dbReference type="AlphaFoldDB" id="A0A7W4Z621"/>
<evidence type="ECO:0000313" key="2">
    <source>
        <dbReference type="EMBL" id="MBB3046486.1"/>
    </source>
</evidence>
<organism evidence="2 3">
    <name type="scientific">Litorivivens lipolytica</name>
    <dbReference type="NCBI Taxonomy" id="1524264"/>
    <lineage>
        <taxon>Bacteria</taxon>
        <taxon>Pseudomonadati</taxon>
        <taxon>Pseudomonadota</taxon>
        <taxon>Gammaproteobacteria</taxon>
        <taxon>Litorivivens</taxon>
    </lineage>
</organism>
<comment type="caution">
    <text evidence="2">The sequence shown here is derived from an EMBL/GenBank/DDBJ whole genome shotgun (WGS) entry which is preliminary data.</text>
</comment>
<reference evidence="2 3" key="1">
    <citation type="submission" date="2020-08" db="EMBL/GenBank/DDBJ databases">
        <title>Genomic Encyclopedia of Type Strains, Phase III (KMG-III): the genomes of soil and plant-associated and newly described type strains.</title>
        <authorList>
            <person name="Whitman W."/>
        </authorList>
    </citation>
    <scope>NUCLEOTIDE SEQUENCE [LARGE SCALE GENOMIC DNA]</scope>
    <source>
        <strain evidence="2 3">CECT 8654</strain>
    </source>
</reference>
<protein>
    <submittedName>
        <fullName evidence="2">Uncharacterized protein</fullName>
    </submittedName>
</protein>
<dbReference type="RefSeq" id="WP_183409178.1">
    <property type="nucleotide sequence ID" value="NZ_JACHWY010000001.1"/>
</dbReference>
<evidence type="ECO:0000313" key="3">
    <source>
        <dbReference type="Proteomes" id="UP000537130"/>
    </source>
</evidence>
<gene>
    <name evidence="2" type="ORF">FHR99_000722</name>
</gene>
<sequence length="101" mass="11632">MNNVTPQVGSWYKDLQLGSIFEVVAIDDAIETQLLDGALCEFDMESWDELVLEPVEEPEDWRNPFELSDDDYRDPSDYNGDDWSNPLEIEPDTINGLIDDF</sequence>
<dbReference type="InterPro" id="IPR046651">
    <property type="entry name" value="DUF6763"/>
</dbReference>